<dbReference type="KEGG" id="slom:PXH66_22510"/>
<proteinExistence type="predicted"/>
<dbReference type="EMBL" id="CP119075">
    <property type="protein sequence ID" value="WED65120.1"/>
    <property type="molecule type" value="Genomic_DNA"/>
</dbReference>
<reference evidence="1" key="1">
    <citation type="submission" date="2023-03" db="EMBL/GenBank/DDBJ databases">
        <title>Lomoglobus Profundus gen. nov., sp. nov., a novel member of the phylum Verrucomicrobia, isolated from deep-marine sediment of South China Sea.</title>
        <authorList>
            <person name="Ahmad T."/>
            <person name="Ishaq S.E."/>
            <person name="Wang F."/>
        </authorList>
    </citation>
    <scope>NUCLEOTIDE SEQUENCE</scope>
    <source>
        <strain evidence="1">LMO-M01</strain>
    </source>
</reference>
<dbReference type="AlphaFoldDB" id="A0AAF0CNZ3"/>
<name>A0AAF0CNZ3_9BACT</name>
<protein>
    <submittedName>
        <fullName evidence="1">Uncharacterized protein</fullName>
    </submittedName>
</protein>
<accession>A0AAF0CNZ3</accession>
<keyword evidence="2" id="KW-1185">Reference proteome</keyword>
<evidence type="ECO:0000313" key="2">
    <source>
        <dbReference type="Proteomes" id="UP001218638"/>
    </source>
</evidence>
<evidence type="ECO:0000313" key="1">
    <source>
        <dbReference type="EMBL" id="WED65120.1"/>
    </source>
</evidence>
<organism evidence="1 2">
    <name type="scientific">Synoicihabitans lomoniglobus</name>
    <dbReference type="NCBI Taxonomy" id="2909285"/>
    <lineage>
        <taxon>Bacteria</taxon>
        <taxon>Pseudomonadati</taxon>
        <taxon>Verrucomicrobiota</taxon>
        <taxon>Opitutia</taxon>
        <taxon>Opitutales</taxon>
        <taxon>Opitutaceae</taxon>
        <taxon>Synoicihabitans</taxon>
    </lineage>
</organism>
<sequence>MSTAPNHRTMAEFYIKGLTGGFIDPDEVIKWADDLLCNDPDTKDWMIDISTAGADDRMGVVHHLHAVKGDVDEAALAALLAAREG</sequence>
<dbReference type="RefSeq" id="WP_330929506.1">
    <property type="nucleotide sequence ID" value="NZ_CP119075.1"/>
</dbReference>
<dbReference type="Proteomes" id="UP001218638">
    <property type="component" value="Chromosome"/>
</dbReference>
<gene>
    <name evidence="1" type="ORF">PXH66_22510</name>
</gene>